<keyword evidence="2" id="KW-1185">Reference proteome</keyword>
<gene>
    <name evidence="1" type="ORF">FHS49_002485</name>
</gene>
<proteinExistence type="predicted"/>
<evidence type="ECO:0000313" key="2">
    <source>
        <dbReference type="Proteomes" id="UP000549617"/>
    </source>
</evidence>
<dbReference type="RefSeq" id="WP_184018920.1">
    <property type="nucleotide sequence ID" value="NZ_JACIJC010000004.1"/>
</dbReference>
<dbReference type="EMBL" id="JACIJC010000004">
    <property type="protein sequence ID" value="MBB5686461.1"/>
    <property type="molecule type" value="Genomic_DNA"/>
</dbReference>
<evidence type="ECO:0000313" key="1">
    <source>
        <dbReference type="EMBL" id="MBB5686461.1"/>
    </source>
</evidence>
<dbReference type="AlphaFoldDB" id="A0A7W9AJ69"/>
<organism evidence="1 2">
    <name type="scientific">Sphingobium boeckii</name>
    <dbReference type="NCBI Taxonomy" id="1082345"/>
    <lineage>
        <taxon>Bacteria</taxon>
        <taxon>Pseudomonadati</taxon>
        <taxon>Pseudomonadota</taxon>
        <taxon>Alphaproteobacteria</taxon>
        <taxon>Sphingomonadales</taxon>
        <taxon>Sphingomonadaceae</taxon>
        <taxon>Sphingobium</taxon>
    </lineage>
</organism>
<sequence>MMKSAPEVVLESMEKLSRALGGRDCSAIETAVTEVAAAVDAVRGVGAWRATPELRATLKKALAVAESARMQANVMSDAADRQLEALAALRPGHVAALAYDRNGQQRQAPYKQLS</sequence>
<comment type="caution">
    <text evidence="1">The sequence shown here is derived from an EMBL/GenBank/DDBJ whole genome shotgun (WGS) entry which is preliminary data.</text>
</comment>
<accession>A0A7W9AJ69</accession>
<name>A0A7W9AJ69_9SPHN</name>
<dbReference type="Proteomes" id="UP000549617">
    <property type="component" value="Unassembled WGS sequence"/>
</dbReference>
<protein>
    <submittedName>
        <fullName evidence="1">ABC-type Fe3+-hydroxamate transport system substrate-binding protein</fullName>
    </submittedName>
</protein>
<reference evidence="1 2" key="1">
    <citation type="submission" date="2020-08" db="EMBL/GenBank/DDBJ databases">
        <title>Genomic Encyclopedia of Type Strains, Phase IV (KMG-IV): sequencing the most valuable type-strain genomes for metagenomic binning, comparative biology and taxonomic classification.</title>
        <authorList>
            <person name="Goeker M."/>
        </authorList>
    </citation>
    <scope>NUCLEOTIDE SEQUENCE [LARGE SCALE GENOMIC DNA]</scope>
    <source>
        <strain evidence="1 2">DSM 25079</strain>
    </source>
</reference>